<feature type="transmembrane region" description="Helical" evidence="3">
    <location>
        <begin position="430"/>
        <end position="451"/>
    </location>
</feature>
<protein>
    <recommendedName>
        <fullName evidence="4">Beta-lactamase-related domain-containing protein</fullName>
    </recommendedName>
</protein>
<organism evidence="5 6">
    <name type="scientific">Paenibacillus borealis</name>
    <dbReference type="NCBI Taxonomy" id="160799"/>
    <lineage>
        <taxon>Bacteria</taxon>
        <taxon>Bacillati</taxon>
        <taxon>Bacillota</taxon>
        <taxon>Bacilli</taxon>
        <taxon>Bacillales</taxon>
        <taxon>Paenibacillaceae</taxon>
        <taxon>Paenibacillus</taxon>
    </lineage>
</organism>
<proteinExistence type="predicted"/>
<reference evidence="5 6" key="1">
    <citation type="submission" date="2016-10" db="EMBL/GenBank/DDBJ databases">
        <title>Paenibacillus species isolates.</title>
        <authorList>
            <person name="Beno S.M."/>
        </authorList>
    </citation>
    <scope>NUCLEOTIDE SEQUENCE [LARGE SCALE GENOMIC DNA]</scope>
    <source>
        <strain evidence="5 6">FSL H7-0744</strain>
    </source>
</reference>
<dbReference type="Pfam" id="PF00144">
    <property type="entry name" value="Beta-lactamase"/>
    <property type="match status" value="1"/>
</dbReference>
<name>A0ABX3GST2_PAEBO</name>
<feature type="domain" description="Beta-lactamase-related" evidence="4">
    <location>
        <begin position="45"/>
        <end position="365"/>
    </location>
</feature>
<feature type="transmembrane region" description="Helical" evidence="3">
    <location>
        <begin position="387"/>
        <end position="410"/>
    </location>
</feature>
<accession>A0ABX3GST2</accession>
<dbReference type="InterPro" id="IPR001466">
    <property type="entry name" value="Beta-lactam-related"/>
</dbReference>
<evidence type="ECO:0000256" key="1">
    <source>
        <dbReference type="ARBA" id="ARBA00004370"/>
    </source>
</evidence>
<comment type="subcellular location">
    <subcellularLocation>
        <location evidence="1">Membrane</location>
    </subcellularLocation>
</comment>
<dbReference type="InterPro" id="IPR050491">
    <property type="entry name" value="AmpC-like"/>
</dbReference>
<comment type="caution">
    <text evidence="5">The sequence shown here is derived from an EMBL/GenBank/DDBJ whole genome shotgun (WGS) entry which is preliminary data.</text>
</comment>
<evidence type="ECO:0000313" key="6">
    <source>
        <dbReference type="Proteomes" id="UP000187412"/>
    </source>
</evidence>
<dbReference type="InterPro" id="IPR012338">
    <property type="entry name" value="Beta-lactam/transpept-like"/>
</dbReference>
<dbReference type="SUPFAM" id="SSF56601">
    <property type="entry name" value="beta-lactamase/transpeptidase-like"/>
    <property type="match status" value="1"/>
</dbReference>
<evidence type="ECO:0000256" key="2">
    <source>
        <dbReference type="ARBA" id="ARBA00023136"/>
    </source>
</evidence>
<evidence type="ECO:0000259" key="4">
    <source>
        <dbReference type="Pfam" id="PF00144"/>
    </source>
</evidence>
<dbReference type="PANTHER" id="PTHR46825">
    <property type="entry name" value="D-ALANYL-D-ALANINE-CARBOXYPEPTIDASE/ENDOPEPTIDASE AMPH"/>
    <property type="match status" value="1"/>
</dbReference>
<keyword evidence="6" id="KW-1185">Reference proteome</keyword>
<evidence type="ECO:0000256" key="3">
    <source>
        <dbReference type="SAM" id="Phobius"/>
    </source>
</evidence>
<dbReference type="Proteomes" id="UP000187412">
    <property type="component" value="Unassembled WGS sequence"/>
</dbReference>
<keyword evidence="3" id="KW-0812">Transmembrane</keyword>
<keyword evidence="2 3" id="KW-0472">Membrane</keyword>
<gene>
    <name evidence="5" type="ORF">BSK56_32290</name>
</gene>
<dbReference type="RefSeq" id="WP_076114457.1">
    <property type="nucleotide sequence ID" value="NZ_MPTB01000081.1"/>
</dbReference>
<keyword evidence="3" id="KW-1133">Transmembrane helix</keyword>
<dbReference type="Gene3D" id="3.40.710.10">
    <property type="entry name" value="DD-peptidase/beta-lactamase superfamily"/>
    <property type="match status" value="1"/>
</dbReference>
<feature type="transmembrane region" description="Helical" evidence="3">
    <location>
        <begin position="463"/>
        <end position="487"/>
    </location>
</feature>
<sequence length="498" mass="56030">MKNLFRRKGLALASVILLIVIITAAVDRGAFGTLFTEGKYDTEEHMVETLMAKTATPGVAIVSSKQGNTDYKVYGYADVDLDKKVTEESLFELGSTTKAFTALAIILLKDEGKLAFSDSVSEYLPRFVPTFQEENVNITIDQLLAHTSGIPSWSIKLIPEGTTENLLDETINKISDISLDTYPGAEYQYATVNYDILAMIIEKVTGTSYQNYVTQNILVPLKMTDSYFSTGQEQKPDQLTRGYRVFFGKSFQYDAPRYYGNIAAGYLVTNIKDLEHWMNAQLGMGDIPEGLRRAIQQSHEVDLQTAGYEEKNQYYSYGWSNDPEERVISHSGSNPNYSSHFIMDIGKLEAVLVLTNLNSTAPSLIAHNLHENMNGNPMNKFTYDDSYILLDLIFSFLALLTAISLSLKVIKLAGGSKQNKNVEKTRNKRIIVIFVIILRAMLLVLVIFWPYLLNNNYYMISVWMSYSLFLWMGLVSLSCMLSIILNLKKIGVLRSNLS</sequence>
<evidence type="ECO:0000313" key="5">
    <source>
        <dbReference type="EMBL" id="OMD36286.1"/>
    </source>
</evidence>
<dbReference type="EMBL" id="MPTB01000081">
    <property type="protein sequence ID" value="OMD36286.1"/>
    <property type="molecule type" value="Genomic_DNA"/>
</dbReference>
<dbReference type="PANTHER" id="PTHR46825:SF11">
    <property type="entry name" value="PENICILLIN-BINDING PROTEIN 4"/>
    <property type="match status" value="1"/>
</dbReference>